<evidence type="ECO:0000313" key="1">
    <source>
        <dbReference type="EMBL" id="MCD9645855.1"/>
    </source>
</evidence>
<keyword evidence="2" id="KW-1185">Reference proteome</keyword>
<evidence type="ECO:0000313" key="2">
    <source>
        <dbReference type="Proteomes" id="UP000823775"/>
    </source>
</evidence>
<comment type="caution">
    <text evidence="1">The sequence shown here is derived from an EMBL/GenBank/DDBJ whole genome shotgun (WGS) entry which is preliminary data.</text>
</comment>
<accession>A0ABS8VIR7</accession>
<proteinExistence type="predicted"/>
<protein>
    <submittedName>
        <fullName evidence="1">Uncharacterized protein</fullName>
    </submittedName>
</protein>
<sequence length="168" mass="19679">MNAKLSTKMEKLASPMMRFLEGHGVGNTSSKFNYELDDSFLLEYMDYLDKNLNDVLICMHYLKILKENRLLKQVKIIQKKMRFLRYLYATKINGYVDHEKLECLEARILFMANNVGQFCLAVSVNDENYLNECEDCICAPEDDILHKPPYLLCLIVLVELEMKKIFFG</sequence>
<organism evidence="1 2">
    <name type="scientific">Datura stramonium</name>
    <name type="common">Jimsonweed</name>
    <name type="synonym">Common thornapple</name>
    <dbReference type="NCBI Taxonomy" id="4076"/>
    <lineage>
        <taxon>Eukaryota</taxon>
        <taxon>Viridiplantae</taxon>
        <taxon>Streptophyta</taxon>
        <taxon>Embryophyta</taxon>
        <taxon>Tracheophyta</taxon>
        <taxon>Spermatophyta</taxon>
        <taxon>Magnoliopsida</taxon>
        <taxon>eudicotyledons</taxon>
        <taxon>Gunneridae</taxon>
        <taxon>Pentapetalae</taxon>
        <taxon>asterids</taxon>
        <taxon>lamiids</taxon>
        <taxon>Solanales</taxon>
        <taxon>Solanaceae</taxon>
        <taxon>Solanoideae</taxon>
        <taxon>Datureae</taxon>
        <taxon>Datura</taxon>
    </lineage>
</organism>
<reference evidence="1 2" key="1">
    <citation type="journal article" date="2021" name="BMC Genomics">
        <title>Datura genome reveals duplications of psychoactive alkaloid biosynthetic genes and high mutation rate following tissue culture.</title>
        <authorList>
            <person name="Rajewski A."/>
            <person name="Carter-House D."/>
            <person name="Stajich J."/>
            <person name="Litt A."/>
        </authorList>
    </citation>
    <scope>NUCLEOTIDE SEQUENCE [LARGE SCALE GENOMIC DNA]</scope>
    <source>
        <strain evidence="1">AR-01</strain>
    </source>
</reference>
<name>A0ABS8VIR7_DATST</name>
<dbReference type="Proteomes" id="UP000823775">
    <property type="component" value="Unassembled WGS sequence"/>
</dbReference>
<dbReference type="EMBL" id="JACEIK010004570">
    <property type="protein sequence ID" value="MCD9645855.1"/>
    <property type="molecule type" value="Genomic_DNA"/>
</dbReference>
<gene>
    <name evidence="1" type="ORF">HAX54_035165</name>
</gene>